<keyword evidence="3" id="KW-0675">Receptor</keyword>
<keyword evidence="4" id="KW-1185">Reference proteome</keyword>
<dbReference type="RefSeq" id="WP_092961663.1">
    <property type="nucleotide sequence ID" value="NZ_FOSQ01000008.1"/>
</dbReference>
<comment type="similarity">
    <text evidence="1">Belongs to the UPF0065 (bug) family.</text>
</comment>
<feature type="signal peptide" evidence="2">
    <location>
        <begin position="1"/>
        <end position="27"/>
    </location>
</feature>
<dbReference type="InterPro" id="IPR042100">
    <property type="entry name" value="Bug_dom1"/>
</dbReference>
<proteinExistence type="inferred from homology"/>
<dbReference type="PANTHER" id="PTHR42928:SF5">
    <property type="entry name" value="BLR1237 PROTEIN"/>
    <property type="match status" value="1"/>
</dbReference>
<accession>A0A1I4CVR1</accession>
<evidence type="ECO:0000313" key="4">
    <source>
        <dbReference type="Proteomes" id="UP000199473"/>
    </source>
</evidence>
<dbReference type="STRING" id="1123062.SAMN02745775_108224"/>
<dbReference type="Gene3D" id="3.40.190.150">
    <property type="entry name" value="Bordetella uptake gene, domain 1"/>
    <property type="match status" value="1"/>
</dbReference>
<dbReference type="SUPFAM" id="SSF53850">
    <property type="entry name" value="Periplasmic binding protein-like II"/>
    <property type="match status" value="1"/>
</dbReference>
<gene>
    <name evidence="3" type="ORF">SAMN02745775_108224</name>
</gene>
<dbReference type="EMBL" id="FOSQ01000008">
    <property type="protein sequence ID" value="SFK84883.1"/>
    <property type="molecule type" value="Genomic_DNA"/>
</dbReference>
<dbReference type="OrthoDB" id="9780943at2"/>
<reference evidence="3 4" key="1">
    <citation type="submission" date="2016-10" db="EMBL/GenBank/DDBJ databases">
        <authorList>
            <person name="de Groot N.N."/>
        </authorList>
    </citation>
    <scope>NUCLEOTIDE SEQUENCE [LARGE SCALE GENOMIC DNA]</scope>
    <source>
        <strain evidence="3 4">DSM 19981</strain>
    </source>
</reference>
<dbReference type="Gene3D" id="3.40.190.10">
    <property type="entry name" value="Periplasmic binding protein-like II"/>
    <property type="match status" value="1"/>
</dbReference>
<dbReference type="PIRSF" id="PIRSF017082">
    <property type="entry name" value="YflP"/>
    <property type="match status" value="1"/>
</dbReference>
<name>A0A1I4CVR1_9PROT</name>
<protein>
    <submittedName>
        <fullName evidence="3">Tripartite-type tricarboxylate transporter, receptor component TctC</fullName>
    </submittedName>
</protein>
<dbReference type="Proteomes" id="UP000199473">
    <property type="component" value="Unassembled WGS sequence"/>
</dbReference>
<feature type="chain" id="PRO_5011727796" evidence="2">
    <location>
        <begin position="28"/>
        <end position="325"/>
    </location>
</feature>
<dbReference type="InterPro" id="IPR005064">
    <property type="entry name" value="BUG"/>
</dbReference>
<dbReference type="AlphaFoldDB" id="A0A1I4CVR1"/>
<organism evidence="3 4">
    <name type="scientific">Falsiroseomonas stagni DSM 19981</name>
    <dbReference type="NCBI Taxonomy" id="1123062"/>
    <lineage>
        <taxon>Bacteria</taxon>
        <taxon>Pseudomonadati</taxon>
        <taxon>Pseudomonadota</taxon>
        <taxon>Alphaproteobacteria</taxon>
        <taxon>Acetobacterales</taxon>
        <taxon>Roseomonadaceae</taxon>
        <taxon>Falsiroseomonas</taxon>
    </lineage>
</organism>
<dbReference type="Pfam" id="PF03401">
    <property type="entry name" value="TctC"/>
    <property type="match status" value="1"/>
</dbReference>
<keyword evidence="2" id="KW-0732">Signal</keyword>
<dbReference type="PANTHER" id="PTHR42928">
    <property type="entry name" value="TRICARBOXYLATE-BINDING PROTEIN"/>
    <property type="match status" value="1"/>
</dbReference>
<evidence type="ECO:0000256" key="1">
    <source>
        <dbReference type="ARBA" id="ARBA00006987"/>
    </source>
</evidence>
<evidence type="ECO:0000256" key="2">
    <source>
        <dbReference type="SAM" id="SignalP"/>
    </source>
</evidence>
<sequence>MTVINIGRRGALASAMALLAYPAAAQASFPTRAIRLIVPNPAGGSGDTITRIIGDRLGVELGGQVVVDNRPGAATTIGTTAVARAEPDGYTLLSLPSSGLVQTVLRARLPYDLTRDFAPVLGIGSIPLVLVAAASSTIRTLDDLRRAARSGDGISYGSGGAGTIGHISGARLLGELGGRGTHVPFRGNAEVLQAMAGGHVQIMFASVAEVPPLVAAGHLRALGVTAAAREPSLPETPTMRELGFADFEPSTWYAFMAPARTPQPVLSRLSAGFTAALADPTVQAKLRELSFTTEIRNPEQLAAFLREEAHAWGKVVRENNLTASD</sequence>
<dbReference type="CDD" id="cd07012">
    <property type="entry name" value="PBP2_Bug_TTT"/>
    <property type="match status" value="1"/>
</dbReference>
<evidence type="ECO:0000313" key="3">
    <source>
        <dbReference type="EMBL" id="SFK84883.1"/>
    </source>
</evidence>